<proteinExistence type="predicted"/>
<keyword evidence="2" id="KW-1185">Reference proteome</keyword>
<dbReference type="EMBL" id="AWUE01004800">
    <property type="protein sequence ID" value="OMP13235.1"/>
    <property type="molecule type" value="Genomic_DNA"/>
</dbReference>
<evidence type="ECO:0000313" key="1">
    <source>
        <dbReference type="EMBL" id="OMP13235.1"/>
    </source>
</evidence>
<organism evidence="1 2">
    <name type="scientific">Corchorus olitorius</name>
    <dbReference type="NCBI Taxonomy" id="93759"/>
    <lineage>
        <taxon>Eukaryota</taxon>
        <taxon>Viridiplantae</taxon>
        <taxon>Streptophyta</taxon>
        <taxon>Embryophyta</taxon>
        <taxon>Tracheophyta</taxon>
        <taxon>Spermatophyta</taxon>
        <taxon>Magnoliopsida</taxon>
        <taxon>eudicotyledons</taxon>
        <taxon>Gunneridae</taxon>
        <taxon>Pentapetalae</taxon>
        <taxon>rosids</taxon>
        <taxon>malvids</taxon>
        <taxon>Malvales</taxon>
        <taxon>Malvaceae</taxon>
        <taxon>Grewioideae</taxon>
        <taxon>Apeibeae</taxon>
        <taxon>Corchorus</taxon>
    </lineage>
</organism>
<gene>
    <name evidence="1" type="ORF">COLO4_02034</name>
</gene>
<evidence type="ECO:0000313" key="2">
    <source>
        <dbReference type="Proteomes" id="UP000187203"/>
    </source>
</evidence>
<name>A0A1R3L1L3_9ROSI</name>
<protein>
    <submittedName>
        <fullName evidence="1">Uncharacterized protein</fullName>
    </submittedName>
</protein>
<sequence>MTLIFELKHENELSNELSRYRSGVHDDRELTGGN</sequence>
<accession>A0A1R3L1L3</accession>
<dbReference type="AlphaFoldDB" id="A0A1R3L1L3"/>
<comment type="caution">
    <text evidence="1">The sequence shown here is derived from an EMBL/GenBank/DDBJ whole genome shotgun (WGS) entry which is preliminary data.</text>
</comment>
<dbReference type="Proteomes" id="UP000187203">
    <property type="component" value="Unassembled WGS sequence"/>
</dbReference>
<reference evidence="2" key="1">
    <citation type="submission" date="2013-09" db="EMBL/GenBank/DDBJ databases">
        <title>Corchorus olitorius genome sequencing.</title>
        <authorList>
            <person name="Alam M."/>
            <person name="Haque M.S."/>
            <person name="Islam M.S."/>
            <person name="Emdad E.M."/>
            <person name="Islam M.M."/>
            <person name="Ahmed B."/>
            <person name="Halim A."/>
            <person name="Hossen Q.M.M."/>
            <person name="Hossain M.Z."/>
            <person name="Ahmed R."/>
            <person name="Khan M.M."/>
            <person name="Islam R."/>
            <person name="Rashid M.M."/>
            <person name="Khan S.A."/>
            <person name="Rahman M.S."/>
            <person name="Alam M."/>
            <person name="Yahiya A.S."/>
            <person name="Khan M.S."/>
            <person name="Azam M.S."/>
            <person name="Haque T."/>
            <person name="Lashkar M.Z.H."/>
            <person name="Akhand A.I."/>
            <person name="Morshed G."/>
            <person name="Roy S."/>
            <person name="Uddin K.S."/>
            <person name="Rabeya T."/>
            <person name="Hossain A.S."/>
            <person name="Chowdhury A."/>
            <person name="Snigdha A.R."/>
            <person name="Mortoza M.S."/>
            <person name="Matin S.A."/>
            <person name="Hoque S.M.E."/>
            <person name="Islam M.K."/>
            <person name="Roy D.K."/>
            <person name="Haider R."/>
            <person name="Moosa M.M."/>
            <person name="Elias S.M."/>
            <person name="Hasan A.M."/>
            <person name="Jahan S."/>
            <person name="Shafiuddin M."/>
            <person name="Mahmood N."/>
            <person name="Shommy N.S."/>
        </authorList>
    </citation>
    <scope>NUCLEOTIDE SEQUENCE [LARGE SCALE GENOMIC DNA]</scope>
    <source>
        <strain evidence="2">cv. O-4</strain>
    </source>
</reference>